<accession>A0A1M8A0K9</accession>
<dbReference type="InterPro" id="IPR000904">
    <property type="entry name" value="Sec7_dom"/>
</dbReference>
<dbReference type="VEuPathDB" id="FungiDB:MSYG_0289"/>
<keyword evidence="3" id="KW-1185">Reference proteome</keyword>
<protein>
    <submittedName>
        <fullName evidence="2">Similar to S.cerevisiae protein SYT1 (Guanine nucleotide exchange factor (GEF) for Arf proteins)</fullName>
    </submittedName>
</protein>
<dbReference type="PROSITE" id="PS50190">
    <property type="entry name" value="SEC7"/>
    <property type="match status" value="1"/>
</dbReference>
<dbReference type="GO" id="GO:0005085">
    <property type="term" value="F:guanyl-nucleotide exchange factor activity"/>
    <property type="evidence" value="ECO:0007669"/>
    <property type="project" value="InterPro"/>
</dbReference>
<dbReference type="PANTHER" id="PTHR10663">
    <property type="entry name" value="GUANYL-NUCLEOTIDE EXCHANGE FACTOR"/>
    <property type="match status" value="1"/>
</dbReference>
<evidence type="ECO:0000313" key="2">
    <source>
        <dbReference type="EMBL" id="SHO75955.1"/>
    </source>
</evidence>
<dbReference type="SUPFAM" id="SSF48425">
    <property type="entry name" value="Sec7 domain"/>
    <property type="match status" value="1"/>
</dbReference>
<dbReference type="Proteomes" id="UP000186303">
    <property type="component" value="Chromosome 1"/>
</dbReference>
<dbReference type="OrthoDB" id="430364at2759"/>
<feature type="domain" description="SEC7" evidence="1">
    <location>
        <begin position="132"/>
        <end position="247"/>
    </location>
</feature>
<dbReference type="AlphaFoldDB" id="A0A1M8A0K9"/>
<dbReference type="Pfam" id="PF01369">
    <property type="entry name" value="Sec7"/>
    <property type="match status" value="1"/>
</dbReference>
<name>A0A1M8A0K9_MALS4</name>
<gene>
    <name evidence="2" type="ORF">MSYG_0289</name>
</gene>
<dbReference type="EMBL" id="LT671821">
    <property type="protein sequence ID" value="SHO75955.1"/>
    <property type="molecule type" value="Genomic_DNA"/>
</dbReference>
<dbReference type="PANTHER" id="PTHR10663:SF405">
    <property type="entry name" value="ARF GUANINE NUCLEOTIDE EXCHANGE FACTOR SYT1"/>
    <property type="match status" value="1"/>
</dbReference>
<dbReference type="OMA" id="YMECARD"/>
<dbReference type="SUPFAM" id="SSF50729">
    <property type="entry name" value="PH domain-like"/>
    <property type="match status" value="1"/>
</dbReference>
<dbReference type="SMART" id="SM00222">
    <property type="entry name" value="Sec7"/>
    <property type="match status" value="1"/>
</dbReference>
<dbReference type="InterPro" id="IPR023394">
    <property type="entry name" value="Sec7_C_sf"/>
</dbReference>
<dbReference type="Gene3D" id="1.10.1000.11">
    <property type="entry name" value="Arf Nucleotide-binding Site Opener,domain 2"/>
    <property type="match status" value="1"/>
</dbReference>
<dbReference type="Gene3D" id="2.30.29.30">
    <property type="entry name" value="Pleckstrin-homology domain (PH domain)/Phosphotyrosine-binding domain (PTB)"/>
    <property type="match status" value="1"/>
</dbReference>
<dbReference type="STRING" id="1230383.A0A1M8A0K9"/>
<organism evidence="2 3">
    <name type="scientific">Malassezia sympodialis (strain ATCC 42132)</name>
    <name type="common">Atopic eczema-associated yeast</name>
    <dbReference type="NCBI Taxonomy" id="1230383"/>
    <lineage>
        <taxon>Eukaryota</taxon>
        <taxon>Fungi</taxon>
        <taxon>Dikarya</taxon>
        <taxon>Basidiomycota</taxon>
        <taxon>Ustilaginomycotina</taxon>
        <taxon>Malasseziomycetes</taxon>
        <taxon>Malasseziales</taxon>
        <taxon>Malasseziaceae</taxon>
        <taxon>Malassezia</taxon>
    </lineage>
</organism>
<reference evidence="3" key="1">
    <citation type="journal article" date="2017" name="Nucleic Acids Res.">
        <title>Proteogenomics produces comprehensive and highly accurate protein-coding gene annotation in a complete genome assembly of Malassezia sympodialis.</title>
        <authorList>
            <person name="Zhu Y."/>
            <person name="Engstroem P.G."/>
            <person name="Tellgren-Roth C."/>
            <person name="Baudo C.D."/>
            <person name="Kennell J.C."/>
            <person name="Sun S."/>
            <person name="Billmyre R.B."/>
            <person name="Schroeder M.S."/>
            <person name="Andersson A."/>
            <person name="Holm T."/>
            <person name="Sigurgeirsson B."/>
            <person name="Wu G."/>
            <person name="Sankaranarayanan S.R."/>
            <person name="Siddharthan R."/>
            <person name="Sanyal K."/>
            <person name="Lundeberg J."/>
            <person name="Nystedt B."/>
            <person name="Boekhout T."/>
            <person name="Dawson T.L. Jr."/>
            <person name="Heitman J."/>
            <person name="Scheynius A."/>
            <person name="Lehtioe J."/>
        </authorList>
    </citation>
    <scope>NUCLEOTIDE SEQUENCE [LARGE SCALE GENOMIC DNA]</scope>
    <source>
        <strain evidence="3">ATCC 42132</strain>
    </source>
</reference>
<proteinExistence type="predicted"/>
<dbReference type="GO" id="GO:0032012">
    <property type="term" value="P:regulation of ARF protein signal transduction"/>
    <property type="evidence" value="ECO:0007669"/>
    <property type="project" value="InterPro"/>
</dbReference>
<dbReference type="InterPro" id="IPR011993">
    <property type="entry name" value="PH-like_dom_sf"/>
</dbReference>
<evidence type="ECO:0000259" key="1">
    <source>
        <dbReference type="PROSITE" id="PS50190"/>
    </source>
</evidence>
<sequence length="632" mass="72560">MQSPVSHTSIHRRDRLSVPDVVPSFSTDQSQEEWENASMFLVEQDMAAHNQLFSPTPEMPDNIGQCFSFYDDNKVRNHIDSPVDIESHSCPESYAKDIHALDTSSLPITVSPAESALQLSRRLYQYTKQHQEYEGQTARMLSANGTPFLQEALTCYLERFHFEKYPIDMALRQFLSLEHLPLESQQVDRVLVAFSHRYHMCNPDILDEENVYLLVYSLLLLHTDAFHKSVRPRISKAEFVSMTEASRVHHAILEYLYDNTSLVEFAYMRNNPSLPFTRDQDTLYKLLSHGNILYLQQDPKTVQDRIQMPFCFAGIRTSPRALHNQIMNAPLLEFRPRVSFAKKWAMSQYNPDMVPLLARPIGAGVVKRCDSSEGDKRSLGTKWKPWGMIITGSALLWCKNPDDVIPFESFILSPHPINVRVDEVTPLCHALCVYNAAQKDKIVRLRVNGRWYLIQVQDEQVEDWVDRINYIASLGSCALVWDDALMIPPGVTVQMRPMSITVLGPLRTGAQPGNEPQPRHMYMECMKATSLALAQSVLSISLYLASHRQRYQTLAEEHQRQVQTIMHMGLLTPLQRSTRDNLMNSSTVLSQSLRRTQIELTFLSCRIHFLQAEQNVLHERLQQEGLDIYTPV</sequence>
<evidence type="ECO:0000313" key="3">
    <source>
        <dbReference type="Proteomes" id="UP000186303"/>
    </source>
</evidence>
<dbReference type="InterPro" id="IPR035999">
    <property type="entry name" value="Sec7_dom_sf"/>
</dbReference>